<evidence type="ECO:0008006" key="4">
    <source>
        <dbReference type="Google" id="ProtNLM"/>
    </source>
</evidence>
<accession>A0A7T0PCB7</accession>
<dbReference type="Proteomes" id="UP000594681">
    <property type="component" value="Chromosome"/>
</dbReference>
<reference evidence="2 3" key="1">
    <citation type="submission" date="2020-11" db="EMBL/GenBank/DDBJ databases">
        <title>Corynebacterium sp. ZJ-599.</title>
        <authorList>
            <person name="Zhou J."/>
        </authorList>
    </citation>
    <scope>NUCLEOTIDE SEQUENCE [LARGE SCALE GENOMIC DNA]</scope>
    <source>
        <strain evidence="2 3">ZJ-599</strain>
    </source>
</reference>
<feature type="signal peptide" evidence="1">
    <location>
        <begin position="1"/>
        <end position="28"/>
    </location>
</feature>
<keyword evidence="3" id="KW-1185">Reference proteome</keyword>
<keyword evidence="1" id="KW-0732">Signal</keyword>
<dbReference type="EMBL" id="CP064954">
    <property type="protein sequence ID" value="QPK79562.1"/>
    <property type="molecule type" value="Genomic_DNA"/>
</dbReference>
<evidence type="ECO:0000256" key="1">
    <source>
        <dbReference type="SAM" id="SignalP"/>
    </source>
</evidence>
<organism evidence="2 3">
    <name type="scientific">Corynebacterium lizhenjunii</name>
    <dbReference type="NCBI Taxonomy" id="2709394"/>
    <lineage>
        <taxon>Bacteria</taxon>
        <taxon>Bacillati</taxon>
        <taxon>Actinomycetota</taxon>
        <taxon>Actinomycetes</taxon>
        <taxon>Mycobacteriales</taxon>
        <taxon>Corynebacteriaceae</taxon>
        <taxon>Corynebacterium</taxon>
    </lineage>
</organism>
<proteinExistence type="predicted"/>
<evidence type="ECO:0000313" key="2">
    <source>
        <dbReference type="EMBL" id="QPK79562.1"/>
    </source>
</evidence>
<gene>
    <name evidence="2" type="ORF">G7Y31_02295</name>
</gene>
<protein>
    <recommendedName>
        <fullName evidence="4">Secreted protein</fullName>
    </recommendedName>
</protein>
<dbReference type="RefSeq" id="WP_165010675.1">
    <property type="nucleotide sequence ID" value="NZ_CP064954.1"/>
</dbReference>
<feature type="chain" id="PRO_5032676148" description="Secreted protein" evidence="1">
    <location>
        <begin position="29"/>
        <end position="211"/>
    </location>
</feature>
<dbReference type="AlphaFoldDB" id="A0A7T0PCB7"/>
<sequence length="211" mass="21803">MTFRKCLMTIVVSATVFILGPLAVPAGAGPADKNRGTAIGIEDLSAWETEATFEALERYVHLGHDIFDYSGASRDPMVEEELLEEYAAVLMVEGWQIQGTASELVGLTEKAELHEQASIAFRAACGGRNGFQAAPPAVLLDSCAATALQNAYAAGSGVAGLAALITSYTGAGPLIAGSIASMMVIASGLVGVCNSWGRGIKVFATGGCWSQ</sequence>
<name>A0A7T0PCB7_9CORY</name>
<evidence type="ECO:0000313" key="3">
    <source>
        <dbReference type="Proteomes" id="UP000594681"/>
    </source>
</evidence>
<dbReference type="KEGG" id="cliz:G7Y31_02295"/>